<evidence type="ECO:0000256" key="2">
    <source>
        <dbReference type="SAM" id="MobiDB-lite"/>
    </source>
</evidence>
<dbReference type="GO" id="GO:0003676">
    <property type="term" value="F:nucleic acid binding"/>
    <property type="evidence" value="ECO:0007669"/>
    <property type="project" value="InterPro"/>
</dbReference>
<keyword evidence="1" id="KW-0479">Metal-binding</keyword>
<keyword evidence="5" id="KW-1185">Reference proteome</keyword>
<dbReference type="Gene3D" id="1.10.4020.10">
    <property type="entry name" value="DNA breaking-rejoining enzymes"/>
    <property type="match status" value="1"/>
</dbReference>
<evidence type="ECO:0000256" key="1">
    <source>
        <dbReference type="PROSITE-ProRule" id="PRU00047"/>
    </source>
</evidence>
<feature type="region of interest" description="Disordered" evidence="2">
    <location>
        <begin position="18"/>
        <end position="77"/>
    </location>
</feature>
<gene>
    <name evidence="4" type="ORF">PoB_001649200</name>
</gene>
<proteinExistence type="predicted"/>
<dbReference type="Pfam" id="PF00098">
    <property type="entry name" value="zf-CCHC"/>
    <property type="match status" value="1"/>
</dbReference>
<accession>A0AAV3Z415</accession>
<dbReference type="PROSITE" id="PS50158">
    <property type="entry name" value="ZF_CCHC"/>
    <property type="match status" value="1"/>
</dbReference>
<evidence type="ECO:0000313" key="4">
    <source>
        <dbReference type="EMBL" id="GFN89986.1"/>
    </source>
</evidence>
<organism evidence="4 5">
    <name type="scientific">Plakobranchus ocellatus</name>
    <dbReference type="NCBI Taxonomy" id="259542"/>
    <lineage>
        <taxon>Eukaryota</taxon>
        <taxon>Metazoa</taxon>
        <taxon>Spiralia</taxon>
        <taxon>Lophotrochozoa</taxon>
        <taxon>Mollusca</taxon>
        <taxon>Gastropoda</taxon>
        <taxon>Heterobranchia</taxon>
        <taxon>Euthyneura</taxon>
        <taxon>Panpulmonata</taxon>
        <taxon>Sacoglossa</taxon>
        <taxon>Placobranchoidea</taxon>
        <taxon>Plakobranchidae</taxon>
        <taxon>Plakobranchus</taxon>
    </lineage>
</organism>
<comment type="caution">
    <text evidence="4">The sequence shown here is derived from an EMBL/GenBank/DDBJ whole genome shotgun (WGS) entry which is preliminary data.</text>
</comment>
<dbReference type="AlphaFoldDB" id="A0AAV3Z415"/>
<dbReference type="SMART" id="SM00343">
    <property type="entry name" value="ZnF_C2HC"/>
    <property type="match status" value="1"/>
</dbReference>
<dbReference type="SUPFAM" id="SSF57756">
    <property type="entry name" value="Retrovirus zinc finger-like domains"/>
    <property type="match status" value="1"/>
</dbReference>
<evidence type="ECO:0000259" key="3">
    <source>
        <dbReference type="PROSITE" id="PS50158"/>
    </source>
</evidence>
<keyword evidence="1" id="KW-0862">Zinc</keyword>
<dbReference type="Proteomes" id="UP000735302">
    <property type="component" value="Unassembled WGS sequence"/>
</dbReference>
<dbReference type="FunFam" id="1.10.340.70:FF:000001">
    <property type="entry name" value="Retrovirus-related Pol polyprotein from transposon gypsy-like Protein"/>
    <property type="match status" value="1"/>
</dbReference>
<feature type="compositionally biased region" description="Basic and acidic residues" evidence="2">
    <location>
        <begin position="287"/>
        <end position="296"/>
    </location>
</feature>
<dbReference type="InterPro" id="IPR038269">
    <property type="entry name" value="SCAN_sf"/>
</dbReference>
<evidence type="ECO:0000313" key="5">
    <source>
        <dbReference type="Proteomes" id="UP000735302"/>
    </source>
</evidence>
<sequence>MSELDLYAKYLDLGVKLEGGETNAKAERGKGNGDAEAERRNGDAKAERGDGVSEGGKRKRETVGIEENGVGGGDKKKLEIGSRASVDVAAPKQNYGAQRPKIPPLHDPSQVDLYLERFERHAAALGWPESEWASCLSNLLKDEALSIFLSLSPAEGSDYQAVKRVLLQRFGCDRNGFRSKFLTVKPQEAEDFGTFINRARRYFDRWVELSGVSTLEGLSYLVYSEIALQACDEDFVAYIKDRSPSDMVALKSVASAYMDARPNKSFRRKHSVSFVAKSEPYRPTVRVTDRKDDSRPHGSGGRFNYSSRGHRSPSFQGNPNMVKRGASRSPSRDRSKPNVANKNVGQGPSSGSVSSNITCFQCGGRGHFRRECPSHPRESNFSSAVPDSPSHSCECPSRPKEANFAFSVPELPYHCCAAKMDCSPRGGLKIESCKIFDRVSTLLRDSGCNTVGVSKSLVPQDCYTGKSMLVNTLCCRDQLFPTCMINIKTPYFTGDVEACLMDSPIADVILGNISGLSSESSPFDSNSSDVFPNSSIACVITRAQASKPSVGNDLPISNNSTHFNVLGHFSDLPVRQGEDPSLKPWFQRVGLPPVAGISFCIEDGILKRLHTKSKFSSVQTTVAVPKSLRQVVLSYAHELVSAGHSGFRKTLSFIRDCFSWPGVCSDVRNYITSCHLCKSRPRTGRDRPAPFQHNQIRQSWRTAQGSVCDSAGKSRLCHKPKIKHFMPGDEVLVLLPTTDNKHVLSSKGPYTVVERRSNVIYLVDLGDRRCTFHVSLLRKYRRINYPTPPSDNLVGVYNT</sequence>
<dbReference type="InterPro" id="IPR036875">
    <property type="entry name" value="Znf_CCHC_sf"/>
</dbReference>
<dbReference type="EMBL" id="BLXT01001969">
    <property type="protein sequence ID" value="GFN89986.1"/>
    <property type="molecule type" value="Genomic_DNA"/>
</dbReference>
<protein>
    <submittedName>
        <fullName evidence="4">Zinc finger protein</fullName>
    </submittedName>
</protein>
<feature type="domain" description="CCHC-type" evidence="3">
    <location>
        <begin position="359"/>
        <end position="374"/>
    </location>
</feature>
<dbReference type="InterPro" id="IPR001878">
    <property type="entry name" value="Znf_CCHC"/>
</dbReference>
<reference evidence="4 5" key="1">
    <citation type="journal article" date="2021" name="Elife">
        <title>Chloroplast acquisition without the gene transfer in kleptoplastic sea slugs, Plakobranchus ocellatus.</title>
        <authorList>
            <person name="Maeda T."/>
            <person name="Takahashi S."/>
            <person name="Yoshida T."/>
            <person name="Shimamura S."/>
            <person name="Takaki Y."/>
            <person name="Nagai Y."/>
            <person name="Toyoda A."/>
            <person name="Suzuki Y."/>
            <person name="Arimoto A."/>
            <person name="Ishii H."/>
            <person name="Satoh N."/>
            <person name="Nishiyama T."/>
            <person name="Hasebe M."/>
            <person name="Maruyama T."/>
            <person name="Minagawa J."/>
            <person name="Obokata J."/>
            <person name="Shigenobu S."/>
        </authorList>
    </citation>
    <scope>NUCLEOTIDE SEQUENCE [LARGE SCALE GENOMIC DNA]</scope>
</reference>
<feature type="compositionally biased region" description="Low complexity" evidence="2">
    <location>
        <begin position="344"/>
        <end position="353"/>
    </location>
</feature>
<dbReference type="PANTHER" id="PTHR46888:SF1">
    <property type="entry name" value="RIBONUCLEASE H"/>
    <property type="match status" value="1"/>
</dbReference>
<dbReference type="PANTHER" id="PTHR46888">
    <property type="entry name" value="ZINC KNUCKLE DOMAINCONTAINING PROTEIN-RELATED"/>
    <property type="match status" value="1"/>
</dbReference>
<feature type="compositionally biased region" description="Basic and acidic residues" evidence="2">
    <location>
        <begin position="24"/>
        <end position="51"/>
    </location>
</feature>
<dbReference type="Gene3D" id="4.10.60.10">
    <property type="entry name" value="Zinc finger, CCHC-type"/>
    <property type="match status" value="1"/>
</dbReference>
<name>A0AAV3Z415_9GAST</name>
<dbReference type="GO" id="GO:0008270">
    <property type="term" value="F:zinc ion binding"/>
    <property type="evidence" value="ECO:0007669"/>
    <property type="project" value="UniProtKB-KW"/>
</dbReference>
<dbReference type="Pfam" id="PF17921">
    <property type="entry name" value="Integrase_H2C2"/>
    <property type="match status" value="1"/>
</dbReference>
<feature type="region of interest" description="Disordered" evidence="2">
    <location>
        <begin position="283"/>
        <end position="353"/>
    </location>
</feature>
<keyword evidence="1" id="KW-0863">Zinc-finger</keyword>
<dbReference type="InterPro" id="IPR041588">
    <property type="entry name" value="Integrase_H2C2"/>
</dbReference>
<dbReference type="Gene3D" id="1.10.340.70">
    <property type="match status" value="1"/>
</dbReference>